<evidence type="ECO:0000313" key="13">
    <source>
        <dbReference type="Proteomes" id="UP000813462"/>
    </source>
</evidence>
<organism evidence="12 13">
    <name type="scientific">Ziziphus jujuba var. spinosa</name>
    <dbReference type="NCBI Taxonomy" id="714518"/>
    <lineage>
        <taxon>Eukaryota</taxon>
        <taxon>Viridiplantae</taxon>
        <taxon>Streptophyta</taxon>
        <taxon>Embryophyta</taxon>
        <taxon>Tracheophyta</taxon>
        <taxon>Spermatophyta</taxon>
        <taxon>Magnoliopsida</taxon>
        <taxon>eudicotyledons</taxon>
        <taxon>Gunneridae</taxon>
        <taxon>Pentapetalae</taxon>
        <taxon>rosids</taxon>
        <taxon>fabids</taxon>
        <taxon>Rosales</taxon>
        <taxon>Rhamnaceae</taxon>
        <taxon>Paliureae</taxon>
        <taxon>Ziziphus</taxon>
    </lineage>
</organism>
<proteinExistence type="predicted"/>
<feature type="compositionally biased region" description="Basic and acidic residues" evidence="9">
    <location>
        <begin position="553"/>
        <end position="577"/>
    </location>
</feature>
<evidence type="ECO:0000256" key="7">
    <source>
        <dbReference type="ARBA" id="ARBA00023204"/>
    </source>
</evidence>
<feature type="compositionally biased region" description="Polar residues" evidence="9">
    <location>
        <begin position="408"/>
        <end position="424"/>
    </location>
</feature>
<feature type="region of interest" description="Disordered" evidence="9">
    <location>
        <begin position="553"/>
        <end position="604"/>
    </location>
</feature>
<comment type="subcellular location">
    <subcellularLocation>
        <location evidence="1">Nucleus</location>
    </subcellularLocation>
</comment>
<feature type="region of interest" description="Disordered" evidence="9">
    <location>
        <begin position="128"/>
        <end position="148"/>
    </location>
</feature>
<dbReference type="GO" id="GO:0008270">
    <property type="term" value="F:zinc ion binding"/>
    <property type="evidence" value="ECO:0007669"/>
    <property type="project" value="UniProtKB-KW"/>
</dbReference>
<accession>A0A978VY22</accession>
<dbReference type="InterPro" id="IPR036420">
    <property type="entry name" value="BRCT_dom_sf"/>
</dbReference>
<dbReference type="Gene3D" id="3.30.40.10">
    <property type="entry name" value="Zinc/RING finger domain, C3HC4 (zinc finger)"/>
    <property type="match status" value="1"/>
</dbReference>
<dbReference type="GO" id="GO:0005634">
    <property type="term" value="C:nucleus"/>
    <property type="evidence" value="ECO:0007669"/>
    <property type="project" value="UniProtKB-SubCell"/>
</dbReference>
<evidence type="ECO:0000313" key="12">
    <source>
        <dbReference type="EMBL" id="KAH7544606.1"/>
    </source>
</evidence>
<sequence>MKQKKTPKPLFFLHRFRKLSLSRSLSLFSIGEGKRENGGSESPGKNGQGTQVPHLWVFEVSLSGLMGGSILHCIVKSMKSDSNCPVCKVPYRRREVRSAPHMDSLVNVYKSMEIASGINIFVTQHAPSSKFSDGEQQPDEYNNHRGQNSGGIFVERVEEQKTSQRNGSREICNSNQNCLGSLNVKPSFPTKKRVQVPQCPPSETTIQHIHCEGELGETMVNLSKKGSAVQKEKPNINEKGEPVLSPFFWLREEETVESLSQHTDVDQLVDIPLPNVPSFSDIRDSDDENSDRVSPQEKSTSAADLLDSEMFEWTQRACSPELCSSPFKMQIDDTEIDGVNEKELKEASKDKKTGKEVLTDNAICTKSKPDNGNTNVLPEISIPGRKNANNQVGNSNDKRGRKVRETTGKTNPINGRNPDNGSQGSSLKLSKRCKSSKKSHPQTIAAKRTNKKAVSFTIQTETLDHLDENMVSELPSSLGKKENTNQDITLKKNGKSCKKIHVQNKIRRSRKQNMDSLVSMKNVVEEVSKIQNQKNEGVVPHLPVLSIPTADNDKTVNFRDKPSNLSRKFESSDEEPRSKKKFRVSSVGNSKNDMANETHLNNHHTKETLATENIQDSHDAMALPDLALVKKLPSLTNDMILQRCEATPSETQCAFCLSSEESEATGEIVHYYNGMPVAANHHGGSKVIHSHKNCTEWAPNVYFKDDIAKNLEVELTRSRRIKCCCCGIKGAALGCFEKSCRKSFHVPCAKLIPQCRWDTDNFVMLCPLHASSKLPSEYSQSQAMKKKCNAKKLSYVQHDTVSMKHDLGTSTSWSPCRSSKKLVLCCSALTDLERESVSRFEKFSGVTVLKRWDSSVTHVIASTDENGACRRTLKVLMGILEGKWILSMKWIKACMEAMQPVDEENYEITTDTHGIRDGPRLGRLRVMNKQPKLFHGFKFYFMGEFLSSYKGYLQDLLTAAGGIILHRKPVSLDQDAFSSVFPTYQTFIIYSLEEPEKCDPSKKDVIFNRRRVNAEALASSTGAKAASNLCILNSIAACKLPIFTE</sequence>
<evidence type="ECO:0000256" key="3">
    <source>
        <dbReference type="ARBA" id="ARBA00022737"/>
    </source>
</evidence>
<keyword evidence="8" id="KW-0539">Nucleus</keyword>
<feature type="compositionally biased region" description="Basic residues" evidence="9">
    <location>
        <begin position="429"/>
        <end position="440"/>
    </location>
</feature>
<keyword evidence="6" id="KW-0862">Zinc</keyword>
<feature type="compositionally biased region" description="Polar residues" evidence="9">
    <location>
        <begin position="586"/>
        <end position="599"/>
    </location>
</feature>
<dbReference type="FunFam" id="3.40.50.10190:FF:000006">
    <property type="entry name" value="Breast cancer type 1 susceptibility protein homolog"/>
    <property type="match status" value="1"/>
</dbReference>
<keyword evidence="5" id="KW-0863">Zinc-finger</keyword>
<evidence type="ECO:0000256" key="4">
    <source>
        <dbReference type="ARBA" id="ARBA00022763"/>
    </source>
</evidence>
<dbReference type="Pfam" id="PF13771">
    <property type="entry name" value="zf-HC5HC2H"/>
    <property type="match status" value="1"/>
</dbReference>
<dbReference type="EMBL" id="JAEACU010000001">
    <property type="protein sequence ID" value="KAH7544606.1"/>
    <property type="molecule type" value="Genomic_DNA"/>
</dbReference>
<feature type="domain" description="BRCT" evidence="10">
    <location>
        <begin position="829"/>
        <end position="908"/>
    </location>
</feature>
<dbReference type="PANTHER" id="PTHR13763:SF0">
    <property type="entry name" value="BREAST CANCER TYPE 1 SUSCEPTIBILITY PROTEIN"/>
    <property type="match status" value="1"/>
</dbReference>
<dbReference type="InterPro" id="IPR031099">
    <property type="entry name" value="BRCA1-associated"/>
</dbReference>
<evidence type="ECO:0000256" key="2">
    <source>
        <dbReference type="ARBA" id="ARBA00022723"/>
    </source>
</evidence>
<dbReference type="Proteomes" id="UP000813462">
    <property type="component" value="Unassembled WGS sequence"/>
</dbReference>
<dbReference type="PANTHER" id="PTHR13763">
    <property type="entry name" value="BREAST CANCER TYPE 1 SUSCEPTIBILITY PROTEIN BRCA1"/>
    <property type="match status" value="1"/>
</dbReference>
<feature type="domain" description="PHD-type" evidence="11">
    <location>
        <begin position="650"/>
        <end position="770"/>
    </location>
</feature>
<dbReference type="GO" id="GO:0004842">
    <property type="term" value="F:ubiquitin-protein transferase activity"/>
    <property type="evidence" value="ECO:0007669"/>
    <property type="project" value="TreeGrafter"/>
</dbReference>
<feature type="region of interest" description="Disordered" evidence="9">
    <location>
        <begin position="362"/>
        <end position="451"/>
    </location>
</feature>
<dbReference type="AlphaFoldDB" id="A0A978VY22"/>
<name>A0A978VY22_ZIZJJ</name>
<protein>
    <submittedName>
        <fullName evidence="12">Uncharacterized protein</fullName>
    </submittedName>
</protein>
<dbReference type="PROSITE" id="PS50172">
    <property type="entry name" value="BRCT"/>
    <property type="match status" value="1"/>
</dbReference>
<dbReference type="GO" id="GO:0045944">
    <property type="term" value="P:positive regulation of transcription by RNA polymerase II"/>
    <property type="evidence" value="ECO:0007669"/>
    <property type="project" value="TreeGrafter"/>
</dbReference>
<dbReference type="Gene3D" id="3.40.50.10190">
    <property type="entry name" value="BRCT domain"/>
    <property type="match status" value="2"/>
</dbReference>
<keyword evidence="4" id="KW-0227">DNA damage</keyword>
<dbReference type="Pfam" id="PF00533">
    <property type="entry name" value="BRCT"/>
    <property type="match status" value="1"/>
</dbReference>
<evidence type="ECO:0000256" key="5">
    <source>
        <dbReference type="ARBA" id="ARBA00022771"/>
    </source>
</evidence>
<dbReference type="PROSITE" id="PS51805">
    <property type="entry name" value="EPHD"/>
    <property type="match status" value="1"/>
</dbReference>
<dbReference type="InterPro" id="IPR013083">
    <property type="entry name" value="Znf_RING/FYVE/PHD"/>
</dbReference>
<dbReference type="GO" id="GO:0000724">
    <property type="term" value="P:double-strand break repair via homologous recombination"/>
    <property type="evidence" value="ECO:0007669"/>
    <property type="project" value="TreeGrafter"/>
</dbReference>
<keyword evidence="2" id="KW-0479">Metal-binding</keyword>
<dbReference type="SMART" id="SM00292">
    <property type="entry name" value="BRCT"/>
    <property type="match status" value="2"/>
</dbReference>
<evidence type="ECO:0000256" key="6">
    <source>
        <dbReference type="ARBA" id="ARBA00022833"/>
    </source>
</evidence>
<evidence type="ECO:0000256" key="1">
    <source>
        <dbReference type="ARBA" id="ARBA00004123"/>
    </source>
</evidence>
<reference evidence="12" key="1">
    <citation type="journal article" date="2021" name="Front. Plant Sci.">
        <title>Chromosome-Scale Genome Assembly for Chinese Sour Jujube and Insights Into Its Genome Evolution and Domestication Signature.</title>
        <authorList>
            <person name="Shen L.-Y."/>
            <person name="Luo H."/>
            <person name="Wang X.-L."/>
            <person name="Wang X.-M."/>
            <person name="Qiu X.-J."/>
            <person name="Liu H."/>
            <person name="Zhou S.-S."/>
            <person name="Jia K.-H."/>
            <person name="Nie S."/>
            <person name="Bao Y.-T."/>
            <person name="Zhang R.-G."/>
            <person name="Yun Q.-Z."/>
            <person name="Chai Y.-H."/>
            <person name="Lu J.-Y."/>
            <person name="Li Y."/>
            <person name="Zhao S.-W."/>
            <person name="Mao J.-F."/>
            <person name="Jia S.-G."/>
            <person name="Mao Y.-M."/>
        </authorList>
    </citation>
    <scope>NUCLEOTIDE SEQUENCE</scope>
    <source>
        <strain evidence="12">AT0</strain>
        <tissue evidence="12">Leaf</tissue>
    </source>
</reference>
<feature type="region of interest" description="Disordered" evidence="9">
    <location>
        <begin position="270"/>
        <end position="303"/>
    </location>
</feature>
<dbReference type="CDD" id="cd17734">
    <property type="entry name" value="BRCT_Bard1_rpt1"/>
    <property type="match status" value="1"/>
</dbReference>
<evidence type="ECO:0000256" key="9">
    <source>
        <dbReference type="SAM" id="MobiDB-lite"/>
    </source>
</evidence>
<evidence type="ECO:0000259" key="10">
    <source>
        <dbReference type="PROSITE" id="PS50172"/>
    </source>
</evidence>
<dbReference type="FunFam" id="3.30.40.10:FF:000310">
    <property type="entry name" value="Breast cancer associated RING 1"/>
    <property type="match status" value="1"/>
</dbReference>
<dbReference type="InterPro" id="IPR001357">
    <property type="entry name" value="BRCT_dom"/>
</dbReference>
<dbReference type="InterPro" id="IPR034732">
    <property type="entry name" value="EPHD"/>
</dbReference>
<gene>
    <name evidence="12" type="ORF">FEM48_Zijuj01G0003500</name>
</gene>
<evidence type="ECO:0000259" key="11">
    <source>
        <dbReference type="PROSITE" id="PS51805"/>
    </source>
</evidence>
<comment type="caution">
    <text evidence="12">The sequence shown here is derived from an EMBL/GenBank/DDBJ whole genome shotgun (WGS) entry which is preliminary data.</text>
</comment>
<keyword evidence="7" id="KW-0234">DNA repair</keyword>
<evidence type="ECO:0000256" key="8">
    <source>
        <dbReference type="ARBA" id="ARBA00023242"/>
    </source>
</evidence>
<dbReference type="SUPFAM" id="SSF52113">
    <property type="entry name" value="BRCT domain"/>
    <property type="match status" value="2"/>
</dbReference>
<keyword evidence="3" id="KW-0677">Repeat</keyword>